<proteinExistence type="predicted"/>
<name>A0ABT9YLX7_9BACI</name>
<dbReference type="InterPro" id="IPR011032">
    <property type="entry name" value="GroES-like_sf"/>
</dbReference>
<evidence type="ECO:0000313" key="3">
    <source>
        <dbReference type="EMBL" id="MDQ0208644.1"/>
    </source>
</evidence>
<dbReference type="Gene3D" id="3.90.180.10">
    <property type="entry name" value="Medium-chain alcohol dehydrogenases, catalytic domain"/>
    <property type="match status" value="1"/>
</dbReference>
<evidence type="ECO:0000259" key="2">
    <source>
        <dbReference type="Pfam" id="PF08240"/>
    </source>
</evidence>
<reference evidence="3 4" key="1">
    <citation type="submission" date="2023-07" db="EMBL/GenBank/DDBJ databases">
        <title>Genomic Encyclopedia of Type Strains, Phase IV (KMG-IV): sequencing the most valuable type-strain genomes for metagenomic binning, comparative biology and taxonomic classification.</title>
        <authorList>
            <person name="Goeker M."/>
        </authorList>
    </citation>
    <scope>NUCLEOTIDE SEQUENCE [LARGE SCALE GENOMIC DNA]</scope>
    <source>
        <strain evidence="3 4">DSM 19154</strain>
    </source>
</reference>
<keyword evidence="1" id="KW-0521">NADP</keyword>
<dbReference type="Pfam" id="PF08240">
    <property type="entry name" value="ADH_N"/>
    <property type="match status" value="1"/>
</dbReference>
<evidence type="ECO:0000313" key="4">
    <source>
        <dbReference type="Proteomes" id="UP001225034"/>
    </source>
</evidence>
<dbReference type="EMBL" id="JAUSUA010000006">
    <property type="protein sequence ID" value="MDQ0208644.1"/>
    <property type="molecule type" value="Genomic_DNA"/>
</dbReference>
<dbReference type="InterPro" id="IPR051603">
    <property type="entry name" value="Zinc-ADH_QOR/CCCR"/>
</dbReference>
<dbReference type="PANTHER" id="PTHR44154:SF1">
    <property type="entry name" value="QUINONE OXIDOREDUCTASE"/>
    <property type="match status" value="1"/>
</dbReference>
<evidence type="ECO:0000256" key="1">
    <source>
        <dbReference type="ARBA" id="ARBA00022857"/>
    </source>
</evidence>
<dbReference type="Proteomes" id="UP001225034">
    <property type="component" value="Unassembled WGS sequence"/>
</dbReference>
<dbReference type="RefSeq" id="WP_306984863.1">
    <property type="nucleotide sequence ID" value="NZ_JAUSUA010000006.1"/>
</dbReference>
<sequence>MGKMNAITISNYGGPEVMELARIDTPEPQSGQVLVQIKYASVIPLDFKIRNGWLKDVFPSSFPYTPGASMAGEIIAVASNVTEFQLGDRVFGNVKGSYAEYALAEASQLVKMPDILSFEEAATIKGGAESAWKALFTEGNLEKDQTVLIYSCRSWWCWPVCCSIG</sequence>
<feature type="domain" description="Alcohol dehydrogenase-like N-terminal" evidence="2">
    <location>
        <begin position="30"/>
        <end position="114"/>
    </location>
</feature>
<dbReference type="SUPFAM" id="SSF50129">
    <property type="entry name" value="GroES-like"/>
    <property type="match status" value="1"/>
</dbReference>
<dbReference type="PANTHER" id="PTHR44154">
    <property type="entry name" value="QUINONE OXIDOREDUCTASE"/>
    <property type="match status" value="1"/>
</dbReference>
<comment type="caution">
    <text evidence="3">The sequence shown here is derived from an EMBL/GenBank/DDBJ whole genome shotgun (WGS) entry which is preliminary data.</text>
</comment>
<gene>
    <name evidence="3" type="ORF">J2S05_003456</name>
</gene>
<dbReference type="CDD" id="cd05289">
    <property type="entry name" value="MDR_like_2"/>
    <property type="match status" value="1"/>
</dbReference>
<dbReference type="InterPro" id="IPR013154">
    <property type="entry name" value="ADH-like_N"/>
</dbReference>
<protein>
    <submittedName>
        <fullName evidence="3">NADPH:quinone reductase-like Zn-dependent oxidoreductase</fullName>
    </submittedName>
</protein>
<organism evidence="3 4">
    <name type="scientific">Alkalicoccobacillus murimartini</name>
    <dbReference type="NCBI Taxonomy" id="171685"/>
    <lineage>
        <taxon>Bacteria</taxon>
        <taxon>Bacillati</taxon>
        <taxon>Bacillota</taxon>
        <taxon>Bacilli</taxon>
        <taxon>Bacillales</taxon>
        <taxon>Bacillaceae</taxon>
        <taxon>Alkalicoccobacillus</taxon>
    </lineage>
</organism>
<keyword evidence="4" id="KW-1185">Reference proteome</keyword>
<accession>A0ABT9YLX7</accession>